<accession>A0AC34R1Z1</accession>
<protein>
    <submittedName>
        <fullName evidence="2">Uncharacterized protein</fullName>
    </submittedName>
</protein>
<dbReference type="Proteomes" id="UP000887576">
    <property type="component" value="Unplaced"/>
</dbReference>
<sequence length="236" mass="27366">VFLSLTDFFASIAEVKTLLKDVVIKGWKVYEERTLTKNDFELFIETGRMLYKYLNQKLFAGFDIEAKSLGTPSKSPRKTRTFGTNTGGRSHNGPVITQNDMHEMKEIKDELKRVFKLLCSKLPTFVHLREGANPADKFINELKNKINLQKPDLEPTVALSEEKKSKKEGSKKSDEKKDEKNDGSKKEEKKGSKKEDKKDEKKDEKKEDDKKENDKIEDDKKEDDKNEDDKKEEEKK</sequence>
<evidence type="ECO:0000313" key="2">
    <source>
        <dbReference type="WBParaSite" id="JU765_v2.g2667.t1"/>
    </source>
</evidence>
<organism evidence="1 2">
    <name type="scientific">Panagrolaimus sp. JU765</name>
    <dbReference type="NCBI Taxonomy" id="591449"/>
    <lineage>
        <taxon>Eukaryota</taxon>
        <taxon>Metazoa</taxon>
        <taxon>Ecdysozoa</taxon>
        <taxon>Nematoda</taxon>
        <taxon>Chromadorea</taxon>
        <taxon>Rhabditida</taxon>
        <taxon>Tylenchina</taxon>
        <taxon>Panagrolaimomorpha</taxon>
        <taxon>Panagrolaimoidea</taxon>
        <taxon>Panagrolaimidae</taxon>
        <taxon>Panagrolaimus</taxon>
    </lineage>
</organism>
<evidence type="ECO:0000313" key="1">
    <source>
        <dbReference type="Proteomes" id="UP000887576"/>
    </source>
</evidence>
<dbReference type="WBParaSite" id="JU765_v2.g2667.t1">
    <property type="protein sequence ID" value="JU765_v2.g2667.t1"/>
    <property type="gene ID" value="JU765_v2.g2667"/>
</dbReference>
<proteinExistence type="predicted"/>
<name>A0AC34R1Z1_9BILA</name>
<reference evidence="2" key="1">
    <citation type="submission" date="2022-11" db="UniProtKB">
        <authorList>
            <consortium name="WormBaseParasite"/>
        </authorList>
    </citation>
    <scope>IDENTIFICATION</scope>
</reference>